<sequence length="285" mass="32889">MAALQTSGNSSPGLNCLLIVIFIVLLQSVSVAVTYIYFTNELKQVQEKLSKSGIACLLKEDDGSWDPYDDDSINNPCWHIRWQLRQLVRKMVLRTYEETISTAPESQQDGPSLIRRRELQRVAAHITGGKQRRTTPPVPNSKNENVFGHKITSWEASRKGHSFLNNMHMRNGELIIDQTGFYYIYSQTYFRFQEPEDVSTVGHRRKNKQMVQYIYKFTTYNDPILLMKSARNSCWSKDSEYGLYSIYQGGIFELKENDKIFVSVTNQELMDMDQEASFFGAFLIG</sequence>
<proteinExistence type="inferred from homology"/>
<keyword evidence="6" id="KW-0964">Secreted</keyword>
<keyword evidence="4" id="KW-1003">Cell membrane</keyword>
<evidence type="ECO:0000256" key="20">
    <source>
        <dbReference type="SAM" id="Phobius"/>
    </source>
</evidence>
<dbReference type="CDD" id="cd00184">
    <property type="entry name" value="TNF"/>
    <property type="match status" value="1"/>
</dbReference>
<feature type="domain" description="THD" evidence="21">
    <location>
        <begin position="122"/>
        <end position="284"/>
    </location>
</feature>
<evidence type="ECO:0000256" key="8">
    <source>
        <dbReference type="ARBA" id="ARBA00022692"/>
    </source>
</evidence>
<evidence type="ECO:0000256" key="10">
    <source>
        <dbReference type="ARBA" id="ARBA00022723"/>
    </source>
</evidence>
<dbReference type="FunFam" id="2.60.120.40:FF:000014">
    <property type="entry name" value="Tumor necrosis factor ligand superfamily member"/>
    <property type="match status" value="1"/>
</dbReference>
<organism evidence="23 25">
    <name type="scientific">Phyllostomus discolor</name>
    <name type="common">pale spear-nosed bat</name>
    <dbReference type="NCBI Taxonomy" id="89673"/>
    <lineage>
        <taxon>Eukaryota</taxon>
        <taxon>Metazoa</taxon>
        <taxon>Chordata</taxon>
        <taxon>Craniata</taxon>
        <taxon>Vertebrata</taxon>
        <taxon>Euteleostomi</taxon>
        <taxon>Mammalia</taxon>
        <taxon>Eutheria</taxon>
        <taxon>Laurasiatheria</taxon>
        <taxon>Chiroptera</taxon>
        <taxon>Yangochiroptera</taxon>
        <taxon>Phyllostomidae</taxon>
        <taxon>Phyllostominae</taxon>
        <taxon>Phyllostomus</taxon>
    </lineage>
</organism>
<evidence type="ECO:0000256" key="5">
    <source>
        <dbReference type="ARBA" id="ARBA00022514"/>
    </source>
</evidence>
<comment type="subunit">
    <text evidence="16">Homotrimer. One TNFSF10 homotrimer interacts with three TNFSF10A mononers. One TNFSF10 homotrimer interacts with three TNFSF10B mononers.</text>
</comment>
<evidence type="ECO:0000256" key="7">
    <source>
        <dbReference type="ARBA" id="ARBA00022553"/>
    </source>
</evidence>
<feature type="transmembrane region" description="Helical" evidence="20">
    <location>
        <begin position="12"/>
        <end position="38"/>
    </location>
</feature>
<keyword evidence="23" id="KW-1185">Reference proteome</keyword>
<keyword evidence="10 18" id="KW-0479">Metal-binding</keyword>
<evidence type="ECO:0000256" key="12">
    <source>
        <dbReference type="ARBA" id="ARBA00022968"/>
    </source>
</evidence>
<evidence type="ECO:0000256" key="4">
    <source>
        <dbReference type="ARBA" id="ARBA00022475"/>
    </source>
</evidence>
<dbReference type="PROSITE" id="PS00251">
    <property type="entry name" value="THD_1"/>
    <property type="match status" value="1"/>
</dbReference>
<evidence type="ECO:0000256" key="1">
    <source>
        <dbReference type="ARBA" id="ARBA00004401"/>
    </source>
</evidence>
<dbReference type="InterPro" id="IPR006052">
    <property type="entry name" value="TNF_dom"/>
</dbReference>
<dbReference type="GO" id="GO:0006955">
    <property type="term" value="P:immune response"/>
    <property type="evidence" value="ECO:0007669"/>
    <property type="project" value="UniProtKB-UniRule"/>
</dbReference>
<evidence type="ECO:0000256" key="2">
    <source>
        <dbReference type="ARBA" id="ARBA00004613"/>
    </source>
</evidence>
<evidence type="ECO:0000256" key="16">
    <source>
        <dbReference type="ARBA" id="ARBA00063957"/>
    </source>
</evidence>
<keyword evidence="5 17" id="KW-0202">Cytokine</keyword>
<protein>
    <recommendedName>
        <fullName evidence="17">Tumor necrosis factor ligand superfamily member</fullName>
    </recommendedName>
</protein>
<evidence type="ECO:0000313" key="23">
    <source>
        <dbReference type="Proteomes" id="UP000504628"/>
    </source>
</evidence>
<dbReference type="GO" id="GO:0005886">
    <property type="term" value="C:plasma membrane"/>
    <property type="evidence" value="ECO:0007669"/>
    <property type="project" value="UniProtKB-SubCell"/>
</dbReference>
<dbReference type="SUPFAM" id="SSF49842">
    <property type="entry name" value="TNF-like"/>
    <property type="match status" value="1"/>
</dbReference>
<dbReference type="GO" id="GO:0006915">
    <property type="term" value="P:apoptotic process"/>
    <property type="evidence" value="ECO:0007669"/>
    <property type="project" value="UniProtKB-KW"/>
</dbReference>
<evidence type="ECO:0000313" key="24">
    <source>
        <dbReference type="Proteomes" id="UP000664940"/>
    </source>
</evidence>
<dbReference type="CTD" id="8743"/>
<name>A0A7E6D2W5_9CHIR</name>
<feature type="binding site" evidence="18">
    <location>
        <position position="234"/>
    </location>
    <ligand>
        <name>Zn(2+)</name>
        <dbReference type="ChEBI" id="CHEBI:29105"/>
        <note>ligand shared between all trimeric partners</note>
    </ligand>
</feature>
<dbReference type="Proteomes" id="UP000504628">
    <property type="component" value="Chromosome 2"/>
</dbReference>
<gene>
    <name evidence="25" type="primary">TNFSF10</name>
    <name evidence="22" type="ORF">HJG60_019303</name>
</gene>
<keyword evidence="11 18" id="KW-0862">Zinc</keyword>
<evidence type="ECO:0000256" key="18">
    <source>
        <dbReference type="PIRSR" id="PIRSR038013-50"/>
    </source>
</evidence>
<evidence type="ECO:0000256" key="11">
    <source>
        <dbReference type="ARBA" id="ARBA00022833"/>
    </source>
</evidence>
<dbReference type="GO" id="GO:0046872">
    <property type="term" value="F:metal ion binding"/>
    <property type="evidence" value="ECO:0007669"/>
    <property type="project" value="UniProtKB-KW"/>
</dbReference>
<reference evidence="22 24" key="1">
    <citation type="journal article" date="2020" name="Nature">
        <title>Six reference-quality genomes reveal evolution of bat adaptations.</title>
        <authorList>
            <person name="Jebb D."/>
            <person name="Huang Z."/>
            <person name="Pippel M."/>
            <person name="Hughes G.M."/>
            <person name="Lavrichenko K."/>
            <person name="Devanna P."/>
            <person name="Winkler S."/>
            <person name="Jermiin L.S."/>
            <person name="Skirmuntt E.C."/>
            <person name="Katzourakis A."/>
            <person name="Burkitt-Gray L."/>
            <person name="Ray D.A."/>
            <person name="Sullivan K.A.M."/>
            <person name="Roscito J.G."/>
            <person name="Kirilenko B.M."/>
            <person name="Davalos L.M."/>
            <person name="Corthals A.P."/>
            <person name="Power M.L."/>
            <person name="Jones G."/>
            <person name="Ransome R.D."/>
            <person name="Dechmann D.K.N."/>
            <person name="Locatelli A.G."/>
            <person name="Puechmaille S.J."/>
            <person name="Fedrigo O."/>
            <person name="Jarvis E.D."/>
            <person name="Hiller M."/>
            <person name="Vernes S.C."/>
            <person name="Myers E.W."/>
            <person name="Teeling E.C."/>
        </authorList>
    </citation>
    <scope>NUCLEOTIDE SEQUENCE [LARGE SCALE GENOMIC DNA]</scope>
    <source>
        <strain evidence="22">Bat1K_MPI-CBG_1</strain>
    </source>
</reference>
<evidence type="ECO:0000313" key="22">
    <source>
        <dbReference type="EMBL" id="KAF6122246.1"/>
    </source>
</evidence>
<dbReference type="AlphaFoldDB" id="A0A7E6D2W5"/>
<comment type="function">
    <text evidence="15">Cytokine that binds to TNFRSF10A/TRAILR1, TNFRSF10B/TRAILR2, TNFRSF10C/TRAILR3, TNFRSF10D/TRAILR4 and possibly also to TNFRSF11B/OPG. Induces apoptosis. Its activity may be modulated by binding to the decoy receptors TNFRSF10C/TRAILR3, TNFRSF10D/TRAILR4 and TNFRSF11B/OPG that cannot induce apoptosis.</text>
</comment>
<dbReference type="Proteomes" id="UP000664940">
    <property type="component" value="Unassembled WGS sequence"/>
</dbReference>
<comment type="similarity">
    <text evidence="3 17">Belongs to the tumor necrosis factor family.</text>
</comment>
<dbReference type="InterPro" id="IPR017355">
    <property type="entry name" value="TNF_ligand_10/11"/>
</dbReference>
<keyword evidence="12" id="KW-0735">Signal-anchor</keyword>
<keyword evidence="14 17" id="KW-0472">Membrane</keyword>
<evidence type="ECO:0000259" key="21">
    <source>
        <dbReference type="PROSITE" id="PS50049"/>
    </source>
</evidence>
<dbReference type="PIRSF" id="PIRSF038013">
    <property type="entry name" value="TNF10_TNF11"/>
    <property type="match status" value="1"/>
</dbReference>
<dbReference type="InterPro" id="IPR008983">
    <property type="entry name" value="Tumour_necrosis_fac-like_dom"/>
</dbReference>
<keyword evidence="7" id="KW-0597">Phosphoprotein</keyword>
<accession>A0A7E6D2W5</accession>
<evidence type="ECO:0000256" key="3">
    <source>
        <dbReference type="ARBA" id="ARBA00008670"/>
    </source>
</evidence>
<comment type="subcellular location">
    <subcellularLocation>
        <location evidence="1">Cell membrane</location>
        <topology evidence="1">Single-pass type II membrane protein</topology>
    </subcellularLocation>
    <subcellularLocation>
        <location evidence="2">Secreted</location>
    </subcellularLocation>
</comment>
<dbReference type="EMBL" id="JABVXQ010000003">
    <property type="protein sequence ID" value="KAF6122246.1"/>
    <property type="molecule type" value="Genomic_DNA"/>
</dbReference>
<dbReference type="GO" id="GO:0005125">
    <property type="term" value="F:cytokine activity"/>
    <property type="evidence" value="ECO:0007669"/>
    <property type="project" value="UniProtKB-UniRule"/>
</dbReference>
<evidence type="ECO:0000256" key="13">
    <source>
        <dbReference type="ARBA" id="ARBA00022989"/>
    </source>
</evidence>
<reference evidence="25" key="2">
    <citation type="submission" date="2025-04" db="UniProtKB">
        <authorList>
            <consortium name="RefSeq"/>
        </authorList>
    </citation>
    <scope>IDENTIFICATION</scope>
    <source>
        <tissue evidence="25">Muscle</tissue>
    </source>
</reference>
<dbReference type="InterPro" id="IPR021184">
    <property type="entry name" value="TNF_CS"/>
</dbReference>
<dbReference type="OrthoDB" id="9446605at2759"/>
<feature type="region of interest" description="Disordered" evidence="19">
    <location>
        <begin position="125"/>
        <end position="145"/>
    </location>
</feature>
<dbReference type="PROSITE" id="PS50049">
    <property type="entry name" value="THD_2"/>
    <property type="match status" value="1"/>
</dbReference>
<dbReference type="SMART" id="SM00207">
    <property type="entry name" value="TNF"/>
    <property type="match status" value="1"/>
</dbReference>
<dbReference type="RefSeq" id="XP_035873598.1">
    <property type="nucleotide sequence ID" value="XM_036017705.1"/>
</dbReference>
<evidence type="ECO:0000256" key="15">
    <source>
        <dbReference type="ARBA" id="ARBA00055277"/>
    </source>
</evidence>
<dbReference type="GO" id="GO:2001238">
    <property type="term" value="P:positive regulation of extrinsic apoptotic signaling pathway"/>
    <property type="evidence" value="ECO:0007669"/>
    <property type="project" value="UniProtKB-ARBA"/>
</dbReference>
<evidence type="ECO:0000256" key="17">
    <source>
        <dbReference type="PIRNR" id="PIRNR038013"/>
    </source>
</evidence>
<dbReference type="Pfam" id="PF00229">
    <property type="entry name" value="TNF"/>
    <property type="match status" value="1"/>
</dbReference>
<evidence type="ECO:0000313" key="25">
    <source>
        <dbReference type="RefSeq" id="XP_035873598.1"/>
    </source>
</evidence>
<evidence type="ECO:0000256" key="14">
    <source>
        <dbReference type="ARBA" id="ARBA00023136"/>
    </source>
</evidence>
<dbReference type="GO" id="GO:0005615">
    <property type="term" value="C:extracellular space"/>
    <property type="evidence" value="ECO:0007669"/>
    <property type="project" value="UniProtKB-KW"/>
</dbReference>
<evidence type="ECO:0000256" key="6">
    <source>
        <dbReference type="ARBA" id="ARBA00022525"/>
    </source>
</evidence>
<keyword evidence="13 20" id="KW-1133">Transmembrane helix</keyword>
<dbReference type="PANTHER" id="PTHR11471">
    <property type="entry name" value="TUMOR NECROSIS FACTOR FAMILY MEMBER"/>
    <property type="match status" value="1"/>
</dbReference>
<dbReference type="PANTHER" id="PTHR11471:SF27">
    <property type="entry name" value="TUMOR NECROSIS FACTOR LIGAND SUPERFAMILY MEMBER 10"/>
    <property type="match status" value="1"/>
</dbReference>
<evidence type="ECO:0000256" key="9">
    <source>
        <dbReference type="ARBA" id="ARBA00022703"/>
    </source>
</evidence>
<dbReference type="KEGG" id="pdic:114490557"/>
<evidence type="ECO:0000256" key="19">
    <source>
        <dbReference type="SAM" id="MobiDB-lite"/>
    </source>
</evidence>
<keyword evidence="8 20" id="KW-0812">Transmembrane</keyword>
<dbReference type="Gene3D" id="2.60.120.40">
    <property type="match status" value="1"/>
</dbReference>
<dbReference type="GeneID" id="114490557"/>
<dbReference type="GO" id="GO:0005164">
    <property type="term" value="F:tumor necrosis factor receptor binding"/>
    <property type="evidence" value="ECO:0007669"/>
    <property type="project" value="UniProtKB-UniRule"/>
</dbReference>
<keyword evidence="9" id="KW-0053">Apoptosis</keyword>